<dbReference type="PANTHER" id="PTHR38451">
    <property type="entry name" value="TRNA (ADENINE(22)-N(1))-METHYLTRANSFERASE"/>
    <property type="match status" value="1"/>
</dbReference>
<proteinExistence type="predicted"/>
<sequence>MIKLNDRLQIIAERLKDEKTMADIGTDHGFLPVFLLQSGQCDRVILADISVPSLAKAEENCRRYFTGEYEECAARAEFRAGDGLTVLKPGEVDAVVIAGVGGKLITELLERDMEHTCSFRKYVFQPRIGQGILRKWLCDHGFHIIHEDLVEEGHFIPEIITAISPETAGSADEKKDPVKCLTEDVLACASESERQMEIFYQIPPWIVSAGGPVEDFLLRMLEREQSVLEQIMMSKERNRASEEIRCDNIYYLKDLLRQVRERGAMCDGAK</sequence>
<keyword evidence="1" id="KW-0489">Methyltransferase</keyword>
<protein>
    <submittedName>
        <fullName evidence="1">SAM-dependent methyltransferase</fullName>
    </submittedName>
</protein>
<dbReference type="EMBL" id="JACRWC010000056">
    <property type="protein sequence ID" value="MBC5999252.1"/>
    <property type="molecule type" value="Genomic_DNA"/>
</dbReference>
<name>A0A923NEN1_9FIRM</name>
<organism evidence="1 2">
    <name type="scientific">Lentihominibacter faecis</name>
    <dbReference type="NCBI Taxonomy" id="2764712"/>
    <lineage>
        <taxon>Bacteria</taxon>
        <taxon>Bacillati</taxon>
        <taxon>Bacillota</taxon>
        <taxon>Clostridia</taxon>
        <taxon>Peptostreptococcales</taxon>
        <taxon>Anaerovoracaceae</taxon>
        <taxon>Lentihominibacter</taxon>
    </lineage>
</organism>
<dbReference type="InterPro" id="IPR006901">
    <property type="entry name" value="TrmK"/>
</dbReference>
<dbReference type="PANTHER" id="PTHR38451:SF1">
    <property type="entry name" value="TRNA (ADENINE(22)-N(1))-METHYLTRANSFERASE"/>
    <property type="match status" value="1"/>
</dbReference>
<dbReference type="Gene3D" id="3.40.50.150">
    <property type="entry name" value="Vaccinia Virus protein VP39"/>
    <property type="match status" value="1"/>
</dbReference>
<dbReference type="PIRSF" id="PIRSF018637">
    <property type="entry name" value="TrmK"/>
    <property type="match status" value="1"/>
</dbReference>
<dbReference type="Proteomes" id="UP000644115">
    <property type="component" value="Unassembled WGS sequence"/>
</dbReference>
<keyword evidence="1" id="KW-0808">Transferase</keyword>
<dbReference type="RefSeq" id="WP_249286705.1">
    <property type="nucleotide sequence ID" value="NZ_JACRWC010000056.1"/>
</dbReference>
<dbReference type="AlphaFoldDB" id="A0A923NEN1"/>
<evidence type="ECO:0000313" key="2">
    <source>
        <dbReference type="Proteomes" id="UP000644115"/>
    </source>
</evidence>
<dbReference type="GO" id="GO:0160105">
    <property type="term" value="F:tRNA (adenine(22)-N1)-methyltransferase activity"/>
    <property type="evidence" value="ECO:0007669"/>
    <property type="project" value="InterPro"/>
</dbReference>
<accession>A0A923NEN1</accession>
<reference evidence="1" key="1">
    <citation type="submission" date="2020-08" db="EMBL/GenBank/DDBJ databases">
        <authorList>
            <person name="Liu C."/>
            <person name="Sun Q."/>
        </authorList>
    </citation>
    <scope>NUCLEOTIDE SEQUENCE</scope>
    <source>
        <strain evidence="1">BX16</strain>
    </source>
</reference>
<comment type="caution">
    <text evidence="1">The sequence shown here is derived from an EMBL/GenBank/DDBJ whole genome shotgun (WGS) entry which is preliminary data.</text>
</comment>
<dbReference type="GO" id="GO:0032259">
    <property type="term" value="P:methylation"/>
    <property type="evidence" value="ECO:0007669"/>
    <property type="project" value="UniProtKB-KW"/>
</dbReference>
<dbReference type="Pfam" id="PF12847">
    <property type="entry name" value="Methyltransf_18"/>
    <property type="match status" value="1"/>
</dbReference>
<dbReference type="InterPro" id="IPR029063">
    <property type="entry name" value="SAM-dependent_MTases_sf"/>
</dbReference>
<gene>
    <name evidence="1" type="ORF">H8876_04495</name>
</gene>
<keyword evidence="2" id="KW-1185">Reference proteome</keyword>
<evidence type="ECO:0000313" key="1">
    <source>
        <dbReference type="EMBL" id="MBC5999252.1"/>
    </source>
</evidence>
<dbReference type="SUPFAM" id="SSF53335">
    <property type="entry name" value="S-adenosyl-L-methionine-dependent methyltransferases"/>
    <property type="match status" value="1"/>
</dbReference>